<organism evidence="1 2">
    <name type="scientific">Brachionus plicatilis</name>
    <name type="common">Marine rotifer</name>
    <name type="synonym">Brachionus muelleri</name>
    <dbReference type="NCBI Taxonomy" id="10195"/>
    <lineage>
        <taxon>Eukaryota</taxon>
        <taxon>Metazoa</taxon>
        <taxon>Spiralia</taxon>
        <taxon>Gnathifera</taxon>
        <taxon>Rotifera</taxon>
        <taxon>Eurotatoria</taxon>
        <taxon>Monogononta</taxon>
        <taxon>Pseudotrocha</taxon>
        <taxon>Ploima</taxon>
        <taxon>Brachionidae</taxon>
        <taxon>Brachionus</taxon>
    </lineage>
</organism>
<protein>
    <submittedName>
        <fullName evidence="1">Uncharacterized protein</fullName>
    </submittedName>
</protein>
<name>A0A3M7QJU4_BRAPC</name>
<dbReference type="EMBL" id="REGN01006013">
    <property type="protein sequence ID" value="RNA11235.1"/>
    <property type="molecule type" value="Genomic_DNA"/>
</dbReference>
<evidence type="ECO:0000313" key="2">
    <source>
        <dbReference type="Proteomes" id="UP000276133"/>
    </source>
</evidence>
<gene>
    <name evidence="1" type="ORF">BpHYR1_017195</name>
</gene>
<dbReference type="Proteomes" id="UP000276133">
    <property type="component" value="Unassembled WGS sequence"/>
</dbReference>
<sequence>MINYLFSIKNRFKLIILANIKIKVWTLSFIKTFFALICCTGKNIYWKYLNNKAAIIYDYINGAIEV</sequence>
<reference evidence="1 2" key="1">
    <citation type="journal article" date="2018" name="Sci. Rep.">
        <title>Genomic signatures of local adaptation to the degree of environmental predictability in rotifers.</title>
        <authorList>
            <person name="Franch-Gras L."/>
            <person name="Hahn C."/>
            <person name="Garcia-Roger E.M."/>
            <person name="Carmona M.J."/>
            <person name="Serra M."/>
            <person name="Gomez A."/>
        </authorList>
    </citation>
    <scope>NUCLEOTIDE SEQUENCE [LARGE SCALE GENOMIC DNA]</scope>
    <source>
        <strain evidence="1">HYR1</strain>
    </source>
</reference>
<evidence type="ECO:0000313" key="1">
    <source>
        <dbReference type="EMBL" id="RNA11235.1"/>
    </source>
</evidence>
<keyword evidence="2" id="KW-1185">Reference proteome</keyword>
<proteinExistence type="predicted"/>
<dbReference type="AlphaFoldDB" id="A0A3M7QJU4"/>
<comment type="caution">
    <text evidence="1">The sequence shown here is derived from an EMBL/GenBank/DDBJ whole genome shotgun (WGS) entry which is preliminary data.</text>
</comment>
<accession>A0A3M7QJU4</accession>